<organism evidence="1 2">
    <name type="scientific">Brassica cretica</name>
    <name type="common">Mustard</name>
    <dbReference type="NCBI Taxonomy" id="69181"/>
    <lineage>
        <taxon>Eukaryota</taxon>
        <taxon>Viridiplantae</taxon>
        <taxon>Streptophyta</taxon>
        <taxon>Embryophyta</taxon>
        <taxon>Tracheophyta</taxon>
        <taxon>Spermatophyta</taxon>
        <taxon>Magnoliopsida</taxon>
        <taxon>eudicotyledons</taxon>
        <taxon>Gunneridae</taxon>
        <taxon>Pentapetalae</taxon>
        <taxon>rosids</taxon>
        <taxon>malvids</taxon>
        <taxon>Brassicales</taxon>
        <taxon>Brassicaceae</taxon>
        <taxon>Brassiceae</taxon>
        <taxon>Brassica</taxon>
    </lineage>
</organism>
<reference evidence="1 2" key="1">
    <citation type="journal article" date="2020" name="BMC Genomics">
        <title>Intraspecific diversification of the crop wild relative Brassica cretica Lam. using demographic model selection.</title>
        <authorList>
            <person name="Kioukis A."/>
            <person name="Michalopoulou V.A."/>
            <person name="Briers L."/>
            <person name="Pirintsos S."/>
            <person name="Studholme D.J."/>
            <person name="Pavlidis P."/>
            <person name="Sarris P.F."/>
        </authorList>
    </citation>
    <scope>NUCLEOTIDE SEQUENCE [LARGE SCALE GENOMIC DNA]</scope>
    <source>
        <strain evidence="2">cv. PFS-1207/04</strain>
    </source>
</reference>
<evidence type="ECO:0000313" key="2">
    <source>
        <dbReference type="Proteomes" id="UP000266723"/>
    </source>
</evidence>
<gene>
    <name evidence="1" type="ORF">DY000_02060284</name>
</gene>
<proteinExistence type="predicted"/>
<sequence length="99" mass="11900">MLPGTLFDATCVNDCQRLRQGINHLFILLQLGIWHPHVQQLFFQTRNFRHVDSSSSYDQNDEMLDGRFYEKKLQNLVLLEREERKLKDQALLFHQNQRN</sequence>
<comment type="caution">
    <text evidence="1">The sequence shown here is derived from an EMBL/GenBank/DDBJ whole genome shotgun (WGS) entry which is preliminary data.</text>
</comment>
<name>A0ABQ7ARD2_BRACR</name>
<dbReference type="EMBL" id="QGKV02001556">
    <property type="protein sequence ID" value="KAF3516915.1"/>
    <property type="molecule type" value="Genomic_DNA"/>
</dbReference>
<keyword evidence="2" id="KW-1185">Reference proteome</keyword>
<protein>
    <submittedName>
        <fullName evidence="1">Uncharacterized protein</fullName>
    </submittedName>
</protein>
<dbReference type="Proteomes" id="UP000266723">
    <property type="component" value="Unassembled WGS sequence"/>
</dbReference>
<accession>A0ABQ7ARD2</accession>
<evidence type="ECO:0000313" key="1">
    <source>
        <dbReference type="EMBL" id="KAF3516915.1"/>
    </source>
</evidence>